<protein>
    <submittedName>
        <fullName evidence="1">Uncharacterized protein</fullName>
    </submittedName>
</protein>
<dbReference type="Proteomes" id="UP000054815">
    <property type="component" value="Unassembled WGS sequence"/>
</dbReference>
<organism evidence="1 2">
    <name type="scientific">Trichinella pseudospiralis</name>
    <name type="common">Parasitic roundworm</name>
    <dbReference type="NCBI Taxonomy" id="6337"/>
    <lineage>
        <taxon>Eukaryota</taxon>
        <taxon>Metazoa</taxon>
        <taxon>Ecdysozoa</taxon>
        <taxon>Nematoda</taxon>
        <taxon>Enoplea</taxon>
        <taxon>Dorylaimia</taxon>
        <taxon>Trichinellida</taxon>
        <taxon>Trichinellidae</taxon>
        <taxon>Trichinella</taxon>
    </lineage>
</organism>
<proteinExistence type="predicted"/>
<name>A0A0V0XH75_TRIPS</name>
<gene>
    <name evidence="1" type="ORF">T4E_5718</name>
</gene>
<comment type="caution">
    <text evidence="1">The sequence shown here is derived from an EMBL/GenBank/DDBJ whole genome shotgun (WGS) entry which is preliminary data.</text>
</comment>
<evidence type="ECO:0000313" key="1">
    <source>
        <dbReference type="EMBL" id="KRX87360.1"/>
    </source>
</evidence>
<sequence>MELYPWSDGIKRSALVKIATGTLVRTIRKLQLNEPATVSVGRDEIANDAEDTLCKFLNSAQLSLRLDESTLYQGVKRECFKEKEIPLRNSIAVTTDTTLEMVGYHSGFIVNLKKSVTDVFKAHCAVS</sequence>
<evidence type="ECO:0000313" key="2">
    <source>
        <dbReference type="Proteomes" id="UP000054815"/>
    </source>
</evidence>
<dbReference type="EMBL" id="JYDU01000292">
    <property type="protein sequence ID" value="KRX87360.1"/>
    <property type="molecule type" value="Genomic_DNA"/>
</dbReference>
<reference evidence="1 2" key="1">
    <citation type="submission" date="2015-01" db="EMBL/GenBank/DDBJ databases">
        <title>Evolution of Trichinella species and genotypes.</title>
        <authorList>
            <person name="Korhonen P.K."/>
            <person name="Edoardo P."/>
            <person name="Giuseppe L.R."/>
            <person name="Gasser R.B."/>
        </authorList>
    </citation>
    <scope>NUCLEOTIDE SEQUENCE [LARGE SCALE GENOMIC DNA]</scope>
    <source>
        <strain evidence="1">ISS141</strain>
    </source>
</reference>
<accession>A0A0V0XH75</accession>
<dbReference type="AlphaFoldDB" id="A0A0V0XH75"/>